<evidence type="ECO:0000313" key="2">
    <source>
        <dbReference type="EMBL" id="CAB1451260.1"/>
    </source>
</evidence>
<dbReference type="Proteomes" id="UP001153269">
    <property type="component" value="Unassembled WGS sequence"/>
</dbReference>
<evidence type="ECO:0000256" key="1">
    <source>
        <dbReference type="SAM" id="MobiDB-lite"/>
    </source>
</evidence>
<name>A0A9N7Z4S1_PLEPL</name>
<comment type="caution">
    <text evidence="2">The sequence shown here is derived from an EMBL/GenBank/DDBJ whole genome shotgun (WGS) entry which is preliminary data.</text>
</comment>
<protein>
    <submittedName>
        <fullName evidence="2">Uncharacterized protein</fullName>
    </submittedName>
</protein>
<keyword evidence="3" id="KW-1185">Reference proteome</keyword>
<dbReference type="AlphaFoldDB" id="A0A9N7Z4S1"/>
<feature type="region of interest" description="Disordered" evidence="1">
    <location>
        <begin position="279"/>
        <end position="305"/>
    </location>
</feature>
<proteinExistence type="predicted"/>
<feature type="compositionally biased region" description="Polar residues" evidence="1">
    <location>
        <begin position="55"/>
        <end position="81"/>
    </location>
</feature>
<sequence>MRRSDKKESEGETELLSRTCFHEDGNRARASSRSHSMHRGKLSSVCGQDRRKDVQSVQHVPTTGLPQTLLQSDRNTNQNQLAPHPHPAPPSPPVSSSLQDLVSCLAVSQQPGSETVHGVSSPVLGRKSEPRGPSGERAQGRGGEEESRKALVVDETTSSSPGLHRSTRCTPVLALAPPSSIRSGSRERKARAPTAVLARHAPAPLGVSVSAAVALQRVRGVDRHEFCFIAILNWVEKTRPVRPTARNYAAGIIEEYVQGFPIRVSVVLHTPAGVSVRVQNPLLPGGDKPKVHQQRSRRRDAEGQQTSPLLLRGSKICALTRGAEDGRGGRREYCPAGVVMAMDGSQSCE</sequence>
<feature type="compositionally biased region" description="Basic and acidic residues" evidence="1">
    <location>
        <begin position="1"/>
        <end position="10"/>
    </location>
</feature>
<organism evidence="2 3">
    <name type="scientific">Pleuronectes platessa</name>
    <name type="common">European plaice</name>
    <dbReference type="NCBI Taxonomy" id="8262"/>
    <lineage>
        <taxon>Eukaryota</taxon>
        <taxon>Metazoa</taxon>
        <taxon>Chordata</taxon>
        <taxon>Craniata</taxon>
        <taxon>Vertebrata</taxon>
        <taxon>Euteleostomi</taxon>
        <taxon>Actinopterygii</taxon>
        <taxon>Neopterygii</taxon>
        <taxon>Teleostei</taxon>
        <taxon>Neoteleostei</taxon>
        <taxon>Acanthomorphata</taxon>
        <taxon>Carangaria</taxon>
        <taxon>Pleuronectiformes</taxon>
        <taxon>Pleuronectoidei</taxon>
        <taxon>Pleuronectidae</taxon>
        <taxon>Pleuronectes</taxon>
    </lineage>
</organism>
<feature type="region of interest" description="Disordered" evidence="1">
    <location>
        <begin position="1"/>
        <end position="166"/>
    </location>
</feature>
<evidence type="ECO:0000313" key="3">
    <source>
        <dbReference type="Proteomes" id="UP001153269"/>
    </source>
</evidence>
<dbReference type="EMBL" id="CADEAL010004082">
    <property type="protein sequence ID" value="CAB1451260.1"/>
    <property type="molecule type" value="Genomic_DNA"/>
</dbReference>
<feature type="compositionally biased region" description="Pro residues" evidence="1">
    <location>
        <begin position="84"/>
        <end position="93"/>
    </location>
</feature>
<reference evidence="2" key="1">
    <citation type="submission" date="2020-03" db="EMBL/GenBank/DDBJ databases">
        <authorList>
            <person name="Weist P."/>
        </authorList>
    </citation>
    <scope>NUCLEOTIDE SEQUENCE</scope>
</reference>
<feature type="compositionally biased region" description="Basic residues" evidence="1">
    <location>
        <begin position="30"/>
        <end position="41"/>
    </location>
</feature>
<accession>A0A9N7Z4S1</accession>
<feature type="compositionally biased region" description="Basic and acidic residues" evidence="1">
    <location>
        <begin position="138"/>
        <end position="152"/>
    </location>
</feature>
<gene>
    <name evidence="2" type="ORF">PLEPLA_LOCUS38953</name>
</gene>